<reference evidence="2 3" key="1">
    <citation type="submission" date="2014-02" db="EMBL/GenBank/DDBJ databases">
        <title>The small core and large imbalanced accessory genome model reveals a collaborative survival strategy of Sorangium cellulosum strains in nature.</title>
        <authorList>
            <person name="Han K."/>
            <person name="Peng R."/>
            <person name="Blom J."/>
            <person name="Li Y.-Z."/>
        </authorList>
    </citation>
    <scope>NUCLEOTIDE SEQUENCE [LARGE SCALE GENOMIC DNA]</scope>
    <source>
        <strain evidence="2 3">So0011-07</strain>
    </source>
</reference>
<organism evidence="2 3">
    <name type="scientific">Sorangium cellulosum</name>
    <name type="common">Polyangium cellulosum</name>
    <dbReference type="NCBI Taxonomy" id="56"/>
    <lineage>
        <taxon>Bacteria</taxon>
        <taxon>Pseudomonadati</taxon>
        <taxon>Myxococcota</taxon>
        <taxon>Polyangia</taxon>
        <taxon>Polyangiales</taxon>
        <taxon>Polyangiaceae</taxon>
        <taxon>Sorangium</taxon>
    </lineage>
</organism>
<accession>A0A150RSI2</accession>
<feature type="region of interest" description="Disordered" evidence="1">
    <location>
        <begin position="19"/>
        <end position="71"/>
    </location>
</feature>
<gene>
    <name evidence="2" type="ORF">BE17_50945</name>
</gene>
<dbReference type="AlphaFoldDB" id="A0A150RSI2"/>
<feature type="compositionally biased region" description="Low complexity" evidence="1">
    <location>
        <begin position="37"/>
        <end position="64"/>
    </location>
</feature>
<name>A0A150RSI2_SORCE</name>
<sequence length="222" mass="21903">MFVFCVAAGAALSACSGETTENPGGGGGSGGSGGAGTTSSTTASSTTGASTSSTTTAATTSASSGSGGGGGSGSECDQACAKVEECGQLTCGDLGIECSDPNYECASQCILDTPCEQLNLSNSDLLVCFSDCDGAAGNEGAAECRSCAIENNCLTACAFNTTCQNWLGCAQACFQNDPQPTCFDACDTEFSAAETQFDAVYTCACTSCEDTCESVADPCSQL</sequence>
<dbReference type="Proteomes" id="UP000075635">
    <property type="component" value="Unassembled WGS sequence"/>
</dbReference>
<evidence type="ECO:0000256" key="1">
    <source>
        <dbReference type="SAM" id="MobiDB-lite"/>
    </source>
</evidence>
<evidence type="ECO:0000313" key="3">
    <source>
        <dbReference type="Proteomes" id="UP000075635"/>
    </source>
</evidence>
<feature type="compositionally biased region" description="Gly residues" evidence="1">
    <location>
        <begin position="23"/>
        <end position="36"/>
    </location>
</feature>
<evidence type="ECO:0000313" key="2">
    <source>
        <dbReference type="EMBL" id="KYF83195.1"/>
    </source>
</evidence>
<dbReference type="EMBL" id="JEMB01002143">
    <property type="protein sequence ID" value="KYF83195.1"/>
    <property type="molecule type" value="Genomic_DNA"/>
</dbReference>
<protein>
    <submittedName>
        <fullName evidence="2">Uncharacterized protein</fullName>
    </submittedName>
</protein>
<proteinExistence type="predicted"/>
<comment type="caution">
    <text evidence="2">The sequence shown here is derived from an EMBL/GenBank/DDBJ whole genome shotgun (WGS) entry which is preliminary data.</text>
</comment>